<feature type="region of interest" description="Disordered" evidence="1">
    <location>
        <begin position="285"/>
        <end position="326"/>
    </location>
</feature>
<evidence type="ECO:0000313" key="2">
    <source>
        <dbReference type="RefSeq" id="XP_016981072.1"/>
    </source>
</evidence>
<accession>A0A6P4ESI6</accession>
<dbReference type="RefSeq" id="XP_016981072.2">
    <property type="nucleotide sequence ID" value="XM_017125583.2"/>
</dbReference>
<proteinExistence type="predicted"/>
<feature type="compositionally biased region" description="Polar residues" evidence="1">
    <location>
        <begin position="50"/>
        <end position="59"/>
    </location>
</feature>
<sequence>MFCDEPAPEPEKIICRCKNCVLRHSDILPWPEPMGVMAEQDGNKDGTASRRMSTRTVLSVDSEYPTRDGDDKQNKDYTPNRYDATAPGSPVREIIHEGYTPNLRGANSTERFGDNTPMRVTTQAPAQPTILLIVVNKNDPPPFPDRGYPGAGAGRGYHGQGPVPRGFPGQGRCPPNYYPPPPSGPSTRPRPRPNYGQEHFRCDNRRFSDDYRNNRFGYYDDWRRQPRRYSNNVYADQPRIYRHPEARRDCRCPNVEKSQPGSPPNKMDTDYPNDDFLQTFGNKANKNRLVGSGNGKGHSCHCKGSDSMRPPRNEPENERDEEMGTPHNTMENFLEMESPEEMQEVIVTDAKNKAYKCIQVPICISTGETNTCRCCRCAQESPDADEEEFDDEEAECICNPQGKCTCVPGQMFQDDFGCECDLTNLERTLRDLIPNADCICYLKKKRRKRRKKWAPKVYYDRFANPPFVLNPKPRCLEYGRSPYCNPCYNPCCCAPLAKSCYTCDYGCGGCCRC</sequence>
<dbReference type="GeneID" id="108046034"/>
<dbReference type="AlphaFoldDB" id="A0A6P4ESI6"/>
<feature type="compositionally biased region" description="Basic and acidic residues" evidence="1">
    <location>
        <begin position="64"/>
        <end position="75"/>
    </location>
</feature>
<organism evidence="2">
    <name type="scientific">Drosophila rhopaloa</name>
    <name type="common">Fruit fly</name>
    <dbReference type="NCBI Taxonomy" id="1041015"/>
    <lineage>
        <taxon>Eukaryota</taxon>
        <taxon>Metazoa</taxon>
        <taxon>Ecdysozoa</taxon>
        <taxon>Arthropoda</taxon>
        <taxon>Hexapoda</taxon>
        <taxon>Insecta</taxon>
        <taxon>Pterygota</taxon>
        <taxon>Neoptera</taxon>
        <taxon>Endopterygota</taxon>
        <taxon>Diptera</taxon>
        <taxon>Brachycera</taxon>
        <taxon>Muscomorpha</taxon>
        <taxon>Ephydroidea</taxon>
        <taxon>Drosophilidae</taxon>
        <taxon>Drosophila</taxon>
        <taxon>Sophophora</taxon>
    </lineage>
</organism>
<dbReference type="OrthoDB" id="7873202at2759"/>
<feature type="region of interest" description="Disordered" evidence="1">
    <location>
        <begin position="138"/>
        <end position="202"/>
    </location>
</feature>
<reference evidence="2" key="1">
    <citation type="submission" date="2025-08" db="UniProtKB">
        <authorList>
            <consortium name="RefSeq"/>
        </authorList>
    </citation>
    <scope>IDENTIFICATION</scope>
</reference>
<feature type="compositionally biased region" description="Basic and acidic residues" evidence="1">
    <location>
        <begin position="303"/>
        <end position="316"/>
    </location>
</feature>
<name>A0A6P4ESI6_DRORH</name>
<protein>
    <submittedName>
        <fullName evidence="2">Uncharacterized protein CG42266</fullName>
    </submittedName>
</protein>
<dbReference type="RefSeq" id="XP_016981072.1">
    <property type="nucleotide sequence ID" value="XM_017125583.1"/>
</dbReference>
<feature type="compositionally biased region" description="Gly residues" evidence="1">
    <location>
        <begin position="149"/>
        <end position="159"/>
    </location>
</feature>
<evidence type="ECO:0000256" key="1">
    <source>
        <dbReference type="SAM" id="MobiDB-lite"/>
    </source>
</evidence>
<feature type="region of interest" description="Disordered" evidence="1">
    <location>
        <begin position="38"/>
        <end position="88"/>
    </location>
</feature>
<gene>
    <name evidence="2" type="primary">LOC108046034</name>
</gene>